<keyword evidence="6" id="KW-0539">Nucleus</keyword>
<keyword evidence="1" id="KW-0479">Metal-binding</keyword>
<feature type="compositionally biased region" description="Basic and acidic residues" evidence="7">
    <location>
        <begin position="334"/>
        <end position="343"/>
    </location>
</feature>
<evidence type="ECO:0000256" key="5">
    <source>
        <dbReference type="ARBA" id="ARBA00023163"/>
    </source>
</evidence>
<feature type="compositionally biased region" description="Polar residues" evidence="7">
    <location>
        <begin position="625"/>
        <end position="655"/>
    </location>
</feature>
<dbReference type="STRING" id="5539.A0A3E2HIN1"/>
<evidence type="ECO:0000256" key="1">
    <source>
        <dbReference type="ARBA" id="ARBA00022723"/>
    </source>
</evidence>
<dbReference type="GO" id="GO:0003677">
    <property type="term" value="F:DNA binding"/>
    <property type="evidence" value="ECO:0007669"/>
    <property type="project" value="UniProtKB-KW"/>
</dbReference>
<accession>A0A3E2HIN1</accession>
<feature type="compositionally biased region" description="Polar residues" evidence="7">
    <location>
        <begin position="95"/>
        <end position="130"/>
    </location>
</feature>
<dbReference type="PANTHER" id="PTHR47659">
    <property type="entry name" value="ZN(II)2CYS6 TRANSCRIPTION FACTOR (EUROFUNG)-RELATED"/>
    <property type="match status" value="1"/>
</dbReference>
<dbReference type="OrthoDB" id="5575144at2759"/>
<keyword evidence="5" id="KW-0804">Transcription</keyword>
<evidence type="ECO:0000256" key="4">
    <source>
        <dbReference type="ARBA" id="ARBA00023125"/>
    </source>
</evidence>
<dbReference type="InterPro" id="IPR050335">
    <property type="entry name" value="ERT1_acuK_gluconeogen_tf"/>
</dbReference>
<dbReference type="PANTHER" id="PTHR47659:SF4">
    <property type="entry name" value="ZN(II)2CYS6 TRANSCRIPTION FACTOR (EUROFUNG)"/>
    <property type="match status" value="1"/>
</dbReference>
<keyword evidence="2" id="KW-0862">Zinc</keyword>
<proteinExistence type="predicted"/>
<gene>
    <name evidence="8" type="ORF">B7463_g3451</name>
</gene>
<dbReference type="GO" id="GO:0046872">
    <property type="term" value="F:metal ion binding"/>
    <property type="evidence" value="ECO:0007669"/>
    <property type="project" value="UniProtKB-KW"/>
</dbReference>
<feature type="region of interest" description="Disordered" evidence="7">
    <location>
        <begin position="324"/>
        <end position="357"/>
    </location>
</feature>
<feature type="non-terminal residue" evidence="8">
    <location>
        <position position="718"/>
    </location>
</feature>
<dbReference type="AlphaFoldDB" id="A0A3E2HIN1"/>
<organism evidence="8 9">
    <name type="scientific">Scytalidium lignicola</name>
    <name type="common">Hyphomycete</name>
    <dbReference type="NCBI Taxonomy" id="5539"/>
    <lineage>
        <taxon>Eukaryota</taxon>
        <taxon>Fungi</taxon>
        <taxon>Dikarya</taxon>
        <taxon>Ascomycota</taxon>
        <taxon>Pezizomycotina</taxon>
        <taxon>Leotiomycetes</taxon>
        <taxon>Leotiomycetes incertae sedis</taxon>
        <taxon>Scytalidium</taxon>
    </lineage>
</organism>
<evidence type="ECO:0000256" key="2">
    <source>
        <dbReference type="ARBA" id="ARBA00022833"/>
    </source>
</evidence>
<feature type="compositionally biased region" description="Pro residues" evidence="7">
    <location>
        <begin position="48"/>
        <end position="62"/>
    </location>
</feature>
<evidence type="ECO:0000256" key="6">
    <source>
        <dbReference type="ARBA" id="ARBA00023242"/>
    </source>
</evidence>
<evidence type="ECO:0000313" key="9">
    <source>
        <dbReference type="Proteomes" id="UP000258309"/>
    </source>
</evidence>
<feature type="region of interest" description="Disordered" evidence="7">
    <location>
        <begin position="239"/>
        <end position="263"/>
    </location>
</feature>
<feature type="compositionally biased region" description="Polar residues" evidence="7">
    <location>
        <begin position="662"/>
        <end position="672"/>
    </location>
</feature>
<keyword evidence="4" id="KW-0238">DNA-binding</keyword>
<feature type="non-terminal residue" evidence="8">
    <location>
        <position position="1"/>
    </location>
</feature>
<sequence length="718" mass="78606">MQSISSSTDYSNISVSGLREPLQLAARLPLDLSWTRAASDSALSRAYPSPPMSGSPPRPPSHNPDSSEIGYGGYGSTGQDMFRGNHTPQSERSDNSMASMRPYQQETHPPQSYSSLSMGDVQSAQYQVQQRAHMPPERHSYAPHSEQVPAGYSTSDRAAIGEPTGYPSPKAQRKTKGHVASACVPCKRAHLREVGLPSCSDNVVAILVLPKCVPEFANVPAGARAVGGGVKIMGFGFSARATPGKGDRPQRPKALSQRGGRPDWRDRTSLWLALTENPEGDDARSARDLQLTEQQDTGVLLQYTAGLRPCSRCMSNGKEDTCVDVQHKKRGRPRLRDEREPRYEGSGYPPGPSDASMRRPLSLYSVNEAQMQQGFADGQGSGPYRVLKSQGGGPIVPRYFDQASPGDTGMYSAPGTVASNARPLSGREPALAYLTMDLQIAKSTPAFGQALGGQSVVGRPFHDLVSPADRDKAFRLQRVFEDERREREPSYLPPIYLKFEEDRVIQSVGFGPEDVAQFRTDRPEVFTFQGPDGQQRTFQVHFGLAKKESTYFVVLVLHVPATPQAYHQPVPSPFSRDPYSREPQYGYQTAQQVYPPNPGVSPYIPSQSYADPRGEVMAYRAPPTLGSNVSPSAGPSSFAQSQGQPRMDYSQSQAPYQPGRNEATSAQAQIQHDLQLPPIRDQRGEEVLGDPSRRRDDRPGRLDIGGLLETPDHSSRRQ</sequence>
<name>A0A3E2HIN1_SCYLI</name>
<evidence type="ECO:0000313" key="8">
    <source>
        <dbReference type="EMBL" id="RFU32881.1"/>
    </source>
</evidence>
<evidence type="ECO:0000256" key="3">
    <source>
        <dbReference type="ARBA" id="ARBA00023015"/>
    </source>
</evidence>
<protein>
    <submittedName>
        <fullName evidence="8">Uncharacterized protein</fullName>
    </submittedName>
</protein>
<comment type="caution">
    <text evidence="8">The sequence shown here is derived from an EMBL/GenBank/DDBJ whole genome shotgun (WGS) entry which is preliminary data.</text>
</comment>
<keyword evidence="9" id="KW-1185">Reference proteome</keyword>
<feature type="compositionally biased region" description="Basic and acidic residues" evidence="7">
    <location>
        <begin position="680"/>
        <end position="701"/>
    </location>
</feature>
<evidence type="ECO:0000256" key="7">
    <source>
        <dbReference type="SAM" id="MobiDB-lite"/>
    </source>
</evidence>
<dbReference type="EMBL" id="NCSJ02000046">
    <property type="protein sequence ID" value="RFU32881.1"/>
    <property type="molecule type" value="Genomic_DNA"/>
</dbReference>
<keyword evidence="3" id="KW-0805">Transcription regulation</keyword>
<feature type="region of interest" description="Disordered" evidence="7">
    <location>
        <begin position="41"/>
        <end position="175"/>
    </location>
</feature>
<feature type="region of interest" description="Disordered" evidence="7">
    <location>
        <begin position="619"/>
        <end position="718"/>
    </location>
</feature>
<reference evidence="8 9" key="1">
    <citation type="submission" date="2018-05" db="EMBL/GenBank/DDBJ databases">
        <title>Draft genome sequence of Scytalidium lignicola DSM 105466, a ubiquitous saprotrophic fungus.</title>
        <authorList>
            <person name="Buettner E."/>
            <person name="Gebauer A.M."/>
            <person name="Hofrichter M."/>
            <person name="Liers C."/>
            <person name="Kellner H."/>
        </authorList>
    </citation>
    <scope>NUCLEOTIDE SEQUENCE [LARGE SCALE GENOMIC DNA]</scope>
    <source>
        <strain evidence="8 9">DSM 105466</strain>
    </source>
</reference>
<dbReference type="Proteomes" id="UP000258309">
    <property type="component" value="Unassembled WGS sequence"/>
</dbReference>